<evidence type="ECO:0000313" key="4">
    <source>
        <dbReference type="EMBL" id="MDU9005385.1"/>
    </source>
</evidence>
<protein>
    <submittedName>
        <fullName evidence="4">TrbG/VirB9 family P-type conjugative transfer protein</fullName>
    </submittedName>
</protein>
<evidence type="ECO:0000256" key="1">
    <source>
        <dbReference type="ARBA" id="ARBA00006135"/>
    </source>
</evidence>
<dbReference type="InterPro" id="IPR033645">
    <property type="entry name" value="VirB9/CagX/TrbG_C"/>
</dbReference>
<dbReference type="Proteomes" id="UP001255416">
    <property type="component" value="Unassembled WGS sequence"/>
</dbReference>
<keyword evidence="2 3" id="KW-0732">Signal</keyword>
<comment type="similarity">
    <text evidence="1">Belongs to the TrbG/VirB9 family.</text>
</comment>
<dbReference type="EMBL" id="JASMWN010000014">
    <property type="protein sequence ID" value="MDU9005385.1"/>
    <property type="molecule type" value="Genomic_DNA"/>
</dbReference>
<dbReference type="CDD" id="cd06911">
    <property type="entry name" value="VirB9_CagX_TrbG"/>
    <property type="match status" value="1"/>
</dbReference>
<keyword evidence="5" id="KW-1185">Reference proteome</keyword>
<evidence type="ECO:0000313" key="5">
    <source>
        <dbReference type="Proteomes" id="UP001255416"/>
    </source>
</evidence>
<dbReference type="Pfam" id="PF03524">
    <property type="entry name" value="CagX"/>
    <property type="match status" value="1"/>
</dbReference>
<name>A0ABU3VGT9_9RHOB</name>
<dbReference type="InterPro" id="IPR010258">
    <property type="entry name" value="Conjugal_tfr_TrbG/VirB9/CagX"/>
</dbReference>
<evidence type="ECO:0000256" key="2">
    <source>
        <dbReference type="ARBA" id="ARBA00022729"/>
    </source>
</evidence>
<comment type="caution">
    <text evidence="4">The sequence shown here is derived from an EMBL/GenBank/DDBJ whole genome shotgun (WGS) entry which is preliminary data.</text>
</comment>
<feature type="chain" id="PRO_5046354050" evidence="3">
    <location>
        <begin position="22"/>
        <end position="230"/>
    </location>
</feature>
<dbReference type="InterPro" id="IPR038161">
    <property type="entry name" value="VirB9/CagX/TrbG_C_sf"/>
</dbReference>
<sequence>MKKFACAALLASLAAPALSEATPKAMRVDARSATAVYQKGQVYKINTRLKRVTLITLAAGERFLDFKAGDTESFVFADTDGGNAILVKPVIAGAVTNGVIVTNRRFYLVELHESASRRPHYAVNFSAPSGSGGGTSKTSVPAGLPKTYAITTKSKGAEIAPIRVWDDGQRTYFQFGTDAPTPSIYRADAQGREYIVNGRTDGTRSTVGRRSDRWVIRYGDQYICIQSGDL</sequence>
<accession>A0ABU3VGT9</accession>
<evidence type="ECO:0000256" key="3">
    <source>
        <dbReference type="SAM" id="SignalP"/>
    </source>
</evidence>
<feature type="signal peptide" evidence="3">
    <location>
        <begin position="1"/>
        <end position="21"/>
    </location>
</feature>
<reference evidence="5" key="1">
    <citation type="submission" date="2023-05" db="EMBL/GenBank/DDBJ databases">
        <title>Sedimentitalea sp. nov. JM2-8.</title>
        <authorList>
            <person name="Huang J."/>
        </authorList>
    </citation>
    <scope>NUCLEOTIDE SEQUENCE [LARGE SCALE GENOMIC DNA]</scope>
    <source>
        <strain evidence="5">KHS03</strain>
    </source>
</reference>
<dbReference type="Gene3D" id="2.60.40.2500">
    <property type="match status" value="1"/>
</dbReference>
<dbReference type="RefSeq" id="WP_316778650.1">
    <property type="nucleotide sequence ID" value="NZ_JASMWN010000014.1"/>
</dbReference>
<gene>
    <name evidence="4" type="ORF">QO231_16200</name>
</gene>
<proteinExistence type="inferred from homology"/>
<organism evidence="4 5">
    <name type="scientific">Sedimentitalea todarodis</name>
    <dbReference type="NCBI Taxonomy" id="1631240"/>
    <lineage>
        <taxon>Bacteria</taxon>
        <taxon>Pseudomonadati</taxon>
        <taxon>Pseudomonadota</taxon>
        <taxon>Alphaproteobacteria</taxon>
        <taxon>Rhodobacterales</taxon>
        <taxon>Paracoccaceae</taxon>
        <taxon>Sedimentitalea</taxon>
    </lineage>
</organism>